<protein>
    <submittedName>
        <fullName evidence="1">Uncharacterized protein DUF498/DUF598</fullName>
    </submittedName>
</protein>
<dbReference type="SUPFAM" id="SSF64076">
    <property type="entry name" value="MTH938-like"/>
    <property type="match status" value="1"/>
</dbReference>
<dbReference type="InterPro" id="IPR007523">
    <property type="entry name" value="NDUFAF3/AAMDC"/>
</dbReference>
<accession>A0A4R3J5Y6</accession>
<comment type="caution">
    <text evidence="1">The sequence shown here is derived from an EMBL/GenBank/DDBJ whole genome shotgun (WGS) entry which is preliminary data.</text>
</comment>
<evidence type="ECO:0000313" key="1">
    <source>
        <dbReference type="EMBL" id="TCS61309.1"/>
    </source>
</evidence>
<dbReference type="EMBL" id="SLZW01000008">
    <property type="protein sequence ID" value="TCS61309.1"/>
    <property type="molecule type" value="Genomic_DNA"/>
</dbReference>
<keyword evidence="2" id="KW-1185">Reference proteome</keyword>
<dbReference type="PANTHER" id="PTHR21192">
    <property type="entry name" value="NUCLEAR PROTEIN E3-3"/>
    <property type="match status" value="1"/>
</dbReference>
<proteinExistence type="predicted"/>
<organism evidence="1 2">
    <name type="scientific">Varunaivibrio sulfuroxidans</name>
    <dbReference type="NCBI Taxonomy" id="1773489"/>
    <lineage>
        <taxon>Bacteria</taxon>
        <taxon>Pseudomonadati</taxon>
        <taxon>Pseudomonadota</taxon>
        <taxon>Alphaproteobacteria</taxon>
        <taxon>Rhodospirillales</taxon>
        <taxon>Magnetovibrionaceae</taxon>
        <taxon>Varunaivibrio</taxon>
    </lineage>
</organism>
<sequence length="81" mass="8714">MGAGQGFDPADLDDILQYKNEIDILVFGCGARFVLPNTALHAFLGRNAIALEWMATGAACRTYNILAIEGRRVAGVFIAVE</sequence>
<name>A0A4R3J5Y6_9PROT</name>
<dbReference type="InterPro" id="IPR036748">
    <property type="entry name" value="MTH938-like_sf"/>
</dbReference>
<dbReference type="Gene3D" id="3.40.1230.10">
    <property type="entry name" value="MTH938-like"/>
    <property type="match status" value="1"/>
</dbReference>
<dbReference type="AlphaFoldDB" id="A0A4R3J5Y6"/>
<dbReference type="Pfam" id="PF04430">
    <property type="entry name" value="DUF498"/>
    <property type="match status" value="1"/>
</dbReference>
<reference evidence="1 2" key="1">
    <citation type="submission" date="2019-03" db="EMBL/GenBank/DDBJ databases">
        <title>Genomic Encyclopedia of Type Strains, Phase IV (KMG-IV): sequencing the most valuable type-strain genomes for metagenomic binning, comparative biology and taxonomic classification.</title>
        <authorList>
            <person name="Goeker M."/>
        </authorList>
    </citation>
    <scope>NUCLEOTIDE SEQUENCE [LARGE SCALE GENOMIC DNA]</scope>
    <source>
        <strain evidence="1 2">DSM 101688</strain>
    </source>
</reference>
<dbReference type="PANTHER" id="PTHR21192:SF2">
    <property type="entry name" value="NADH DEHYDROGENASE [UBIQUINONE] 1 ALPHA SUBCOMPLEX ASSEMBLY FACTOR 3"/>
    <property type="match status" value="1"/>
</dbReference>
<gene>
    <name evidence="1" type="ORF">EDD55_108109</name>
</gene>
<evidence type="ECO:0000313" key="2">
    <source>
        <dbReference type="Proteomes" id="UP000295304"/>
    </source>
</evidence>
<dbReference type="Proteomes" id="UP000295304">
    <property type="component" value="Unassembled WGS sequence"/>
</dbReference>